<sequence length="420" mass="46161">MLKDNILLALNELKANKMRSLLTTLGIVIGIAAVITIMILGNGMKRYTVDTMSSPESRRVYFFLIQKGQDDINDEQNYDDSVREMRNSDQYNVKTFEKLQDKFSDRLEGIIMSYDLGTMKTGSNDINICGINPCGLKMKGTINIAAGRAITAEEYSSGKSVIMLPDKKAEMLYGSTENALGKTLECRKDNSFFNYTVVGVYHKEKESMMQDMLFGSTGEPAFVPYDNASQKPVAESCFTDFCALAKKDTDLNKLEKDLENYINTEFYKDNDAYKADVLVLQEALDSVAMIISIMKLVLMAIAAISLVVGGIGVMNIMVVSITERTREIGTRKALGATNGNIRTQFLIEAIMICMLGCTVGVGTGLLLGKLMSSLMGISGSAEASSIIISVGFSMLFGLFFGYYPASKAAKMNPIDALRYE</sequence>
<proteinExistence type="inferred from homology"/>
<comment type="caution">
    <text evidence="10">The sequence shown here is derived from an EMBL/GenBank/DDBJ whole genome shotgun (WGS) entry which is preliminary data.</text>
</comment>
<feature type="transmembrane region" description="Helical" evidence="7">
    <location>
        <begin position="21"/>
        <end position="41"/>
    </location>
</feature>
<evidence type="ECO:0000259" key="9">
    <source>
        <dbReference type="Pfam" id="PF12704"/>
    </source>
</evidence>
<dbReference type="InterPro" id="IPR050250">
    <property type="entry name" value="Macrolide_Exporter_MacB"/>
</dbReference>
<dbReference type="InterPro" id="IPR003838">
    <property type="entry name" value="ABC3_permease_C"/>
</dbReference>
<organism evidence="10 11">
    <name type="scientific">Ruminococcus flavefaciens</name>
    <dbReference type="NCBI Taxonomy" id="1265"/>
    <lineage>
        <taxon>Bacteria</taxon>
        <taxon>Bacillati</taxon>
        <taxon>Bacillota</taxon>
        <taxon>Clostridia</taxon>
        <taxon>Eubacteriales</taxon>
        <taxon>Oscillospiraceae</taxon>
        <taxon>Ruminococcus</taxon>
    </lineage>
</organism>
<dbReference type="EMBL" id="QGDI01000008">
    <property type="protein sequence ID" value="PWJ11856.1"/>
    <property type="molecule type" value="Genomic_DNA"/>
</dbReference>
<dbReference type="PANTHER" id="PTHR30572">
    <property type="entry name" value="MEMBRANE COMPONENT OF TRANSPORTER-RELATED"/>
    <property type="match status" value="1"/>
</dbReference>
<evidence type="ECO:0000313" key="10">
    <source>
        <dbReference type="EMBL" id="PWJ11856.1"/>
    </source>
</evidence>
<dbReference type="Proteomes" id="UP000245720">
    <property type="component" value="Unassembled WGS sequence"/>
</dbReference>
<feature type="transmembrane region" description="Helical" evidence="7">
    <location>
        <begin position="343"/>
        <end position="366"/>
    </location>
</feature>
<dbReference type="Pfam" id="PF02687">
    <property type="entry name" value="FtsX"/>
    <property type="match status" value="1"/>
</dbReference>
<evidence type="ECO:0000256" key="5">
    <source>
        <dbReference type="ARBA" id="ARBA00023136"/>
    </source>
</evidence>
<name>A0A315XWW3_RUMFL</name>
<dbReference type="PANTHER" id="PTHR30572:SF4">
    <property type="entry name" value="ABC TRANSPORTER PERMEASE YTRF"/>
    <property type="match status" value="1"/>
</dbReference>
<feature type="transmembrane region" description="Helical" evidence="7">
    <location>
        <begin position="296"/>
        <end position="322"/>
    </location>
</feature>
<dbReference type="RefSeq" id="WP_109726881.1">
    <property type="nucleotide sequence ID" value="NZ_QGDI01000008.1"/>
</dbReference>
<feature type="domain" description="ABC3 transporter permease C-terminal" evidence="8">
    <location>
        <begin position="300"/>
        <end position="413"/>
    </location>
</feature>
<accession>A0A315XWW3</accession>
<evidence type="ECO:0000256" key="1">
    <source>
        <dbReference type="ARBA" id="ARBA00004651"/>
    </source>
</evidence>
<evidence type="ECO:0000256" key="6">
    <source>
        <dbReference type="ARBA" id="ARBA00038076"/>
    </source>
</evidence>
<evidence type="ECO:0000256" key="4">
    <source>
        <dbReference type="ARBA" id="ARBA00022989"/>
    </source>
</evidence>
<evidence type="ECO:0000256" key="7">
    <source>
        <dbReference type="SAM" id="Phobius"/>
    </source>
</evidence>
<evidence type="ECO:0000259" key="8">
    <source>
        <dbReference type="Pfam" id="PF02687"/>
    </source>
</evidence>
<dbReference type="GO" id="GO:0005886">
    <property type="term" value="C:plasma membrane"/>
    <property type="evidence" value="ECO:0007669"/>
    <property type="project" value="UniProtKB-SubCell"/>
</dbReference>
<keyword evidence="5 7" id="KW-0472">Membrane</keyword>
<evidence type="ECO:0000256" key="2">
    <source>
        <dbReference type="ARBA" id="ARBA00022475"/>
    </source>
</evidence>
<dbReference type="AlphaFoldDB" id="A0A315XWW3"/>
<comment type="similarity">
    <text evidence="6">Belongs to the ABC-4 integral membrane protein family.</text>
</comment>
<keyword evidence="2" id="KW-1003">Cell membrane</keyword>
<comment type="subcellular location">
    <subcellularLocation>
        <location evidence="1">Cell membrane</location>
        <topology evidence="1">Multi-pass membrane protein</topology>
    </subcellularLocation>
</comment>
<gene>
    <name evidence="10" type="ORF">IE37_02120</name>
</gene>
<dbReference type="InterPro" id="IPR025857">
    <property type="entry name" value="MacB_PCD"/>
</dbReference>
<evidence type="ECO:0000313" key="11">
    <source>
        <dbReference type="Proteomes" id="UP000245720"/>
    </source>
</evidence>
<protein>
    <submittedName>
        <fullName evidence="10">Putative ABC transport system permease protein</fullName>
    </submittedName>
</protein>
<reference evidence="10 11" key="1">
    <citation type="submission" date="2018-05" db="EMBL/GenBank/DDBJ databases">
        <title>The Hungate 1000. A catalogue of reference genomes from the rumen microbiome.</title>
        <authorList>
            <person name="Kelly W."/>
        </authorList>
    </citation>
    <scope>NUCLEOTIDE SEQUENCE [LARGE SCALE GENOMIC DNA]</scope>
    <source>
        <strain evidence="10 11">SAb67</strain>
    </source>
</reference>
<dbReference type="GO" id="GO:0022857">
    <property type="term" value="F:transmembrane transporter activity"/>
    <property type="evidence" value="ECO:0007669"/>
    <property type="project" value="TreeGrafter"/>
</dbReference>
<keyword evidence="4 7" id="KW-1133">Transmembrane helix</keyword>
<feature type="transmembrane region" description="Helical" evidence="7">
    <location>
        <begin position="386"/>
        <end position="405"/>
    </location>
</feature>
<dbReference type="OrthoDB" id="9770036at2"/>
<dbReference type="Pfam" id="PF12704">
    <property type="entry name" value="MacB_PCD"/>
    <property type="match status" value="1"/>
</dbReference>
<feature type="domain" description="MacB-like periplasmic core" evidence="9">
    <location>
        <begin position="20"/>
        <end position="260"/>
    </location>
</feature>
<keyword evidence="3 7" id="KW-0812">Transmembrane</keyword>
<evidence type="ECO:0000256" key="3">
    <source>
        <dbReference type="ARBA" id="ARBA00022692"/>
    </source>
</evidence>